<dbReference type="RefSeq" id="WP_245941098.1">
    <property type="nucleotide sequence ID" value="NZ_QTUC01000001.1"/>
</dbReference>
<evidence type="ECO:0000256" key="3">
    <source>
        <dbReference type="ARBA" id="ARBA00022968"/>
    </source>
</evidence>
<dbReference type="PROSITE" id="PS51352">
    <property type="entry name" value="THIOREDOXIN_2"/>
    <property type="match status" value="1"/>
</dbReference>
<dbReference type="EMBL" id="QTUC01000001">
    <property type="protein sequence ID" value="REF37092.1"/>
    <property type="molecule type" value="Genomic_DNA"/>
</dbReference>
<keyword evidence="3" id="KW-0812">Transmembrane</keyword>
<keyword evidence="6" id="KW-0732">Signal</keyword>
<evidence type="ECO:0000256" key="5">
    <source>
        <dbReference type="ARBA" id="ARBA00023284"/>
    </source>
</evidence>
<sequence length="194" mass="20671">MSRRLWSLVVVLVAVVSPLVACSGAGSSAEVTAETRYVSGGGTVTTVPPKQRRPAPPLRGTTLTGDVLDLASYRGRVVVLNVWGSWCPPCRKEAPDLVKAAKALEAKDVAFVGLNTRDLDPEPARAFVRTFEVPYPSVYDPNGEQLLGFRETLPANAIPSTLVIDTEGRVAARVLGPVDDRTLGHLVDDVVARG</sequence>
<dbReference type="CDD" id="cd02966">
    <property type="entry name" value="TlpA_like_family"/>
    <property type="match status" value="1"/>
</dbReference>
<dbReference type="AlphaFoldDB" id="A0A3D9V5L4"/>
<accession>A0A3D9V5L4</accession>
<protein>
    <submittedName>
        <fullName evidence="8">Thiol-disulfide isomerase/thioredoxin</fullName>
    </submittedName>
</protein>
<dbReference type="PANTHER" id="PTHR42852">
    <property type="entry name" value="THIOL:DISULFIDE INTERCHANGE PROTEIN DSBE"/>
    <property type="match status" value="1"/>
</dbReference>
<dbReference type="InterPro" id="IPR036249">
    <property type="entry name" value="Thioredoxin-like_sf"/>
</dbReference>
<feature type="chain" id="PRO_5038838476" evidence="6">
    <location>
        <begin position="22"/>
        <end position="194"/>
    </location>
</feature>
<dbReference type="PROSITE" id="PS00194">
    <property type="entry name" value="THIOREDOXIN_1"/>
    <property type="match status" value="1"/>
</dbReference>
<keyword evidence="2" id="KW-0201">Cytochrome c-type biogenesis</keyword>
<dbReference type="SUPFAM" id="SSF52833">
    <property type="entry name" value="Thioredoxin-like"/>
    <property type="match status" value="1"/>
</dbReference>
<keyword evidence="5" id="KW-0676">Redox-active center</keyword>
<reference evidence="8 9" key="1">
    <citation type="submission" date="2018-08" db="EMBL/GenBank/DDBJ databases">
        <title>Sequencing the genomes of 1000 actinobacteria strains.</title>
        <authorList>
            <person name="Klenk H.-P."/>
        </authorList>
    </citation>
    <scope>NUCLEOTIDE SEQUENCE [LARGE SCALE GENOMIC DNA]</scope>
    <source>
        <strain evidence="8 9">DSM 22891</strain>
    </source>
</reference>
<dbReference type="InterPro" id="IPR013740">
    <property type="entry name" value="Redoxin"/>
</dbReference>
<organism evidence="8 9">
    <name type="scientific">Thermasporomyces composti</name>
    <dbReference type="NCBI Taxonomy" id="696763"/>
    <lineage>
        <taxon>Bacteria</taxon>
        <taxon>Bacillati</taxon>
        <taxon>Actinomycetota</taxon>
        <taxon>Actinomycetes</taxon>
        <taxon>Propionibacteriales</taxon>
        <taxon>Nocardioidaceae</taxon>
        <taxon>Thermasporomyces</taxon>
    </lineage>
</organism>
<comment type="caution">
    <text evidence="8">The sequence shown here is derived from an EMBL/GenBank/DDBJ whole genome shotgun (WGS) entry which is preliminary data.</text>
</comment>
<gene>
    <name evidence="8" type="ORF">DFJ64_2528</name>
</gene>
<comment type="subcellular location">
    <subcellularLocation>
        <location evidence="1">Cell envelope</location>
    </subcellularLocation>
</comment>
<dbReference type="GO" id="GO:0030313">
    <property type="term" value="C:cell envelope"/>
    <property type="evidence" value="ECO:0007669"/>
    <property type="project" value="UniProtKB-SubCell"/>
</dbReference>
<feature type="signal peptide" evidence="6">
    <location>
        <begin position="1"/>
        <end position="21"/>
    </location>
</feature>
<dbReference type="GO" id="GO:0016491">
    <property type="term" value="F:oxidoreductase activity"/>
    <property type="evidence" value="ECO:0007669"/>
    <property type="project" value="InterPro"/>
</dbReference>
<dbReference type="Gene3D" id="3.40.30.10">
    <property type="entry name" value="Glutaredoxin"/>
    <property type="match status" value="1"/>
</dbReference>
<evidence type="ECO:0000256" key="2">
    <source>
        <dbReference type="ARBA" id="ARBA00022748"/>
    </source>
</evidence>
<evidence type="ECO:0000256" key="4">
    <source>
        <dbReference type="ARBA" id="ARBA00023157"/>
    </source>
</evidence>
<keyword evidence="3" id="KW-0735">Signal-anchor</keyword>
<dbReference type="InterPro" id="IPR050553">
    <property type="entry name" value="Thioredoxin_ResA/DsbE_sf"/>
</dbReference>
<dbReference type="PANTHER" id="PTHR42852:SF6">
    <property type="entry name" value="THIOL:DISULFIDE INTERCHANGE PROTEIN DSBE"/>
    <property type="match status" value="1"/>
</dbReference>
<keyword evidence="4" id="KW-1015">Disulfide bond</keyword>
<evidence type="ECO:0000313" key="8">
    <source>
        <dbReference type="EMBL" id="REF37092.1"/>
    </source>
</evidence>
<dbReference type="Pfam" id="PF08534">
    <property type="entry name" value="Redoxin"/>
    <property type="match status" value="1"/>
</dbReference>
<dbReference type="InterPro" id="IPR013766">
    <property type="entry name" value="Thioredoxin_domain"/>
</dbReference>
<keyword evidence="9" id="KW-1185">Reference proteome</keyword>
<evidence type="ECO:0000313" key="9">
    <source>
        <dbReference type="Proteomes" id="UP000256485"/>
    </source>
</evidence>
<evidence type="ECO:0000256" key="1">
    <source>
        <dbReference type="ARBA" id="ARBA00004196"/>
    </source>
</evidence>
<name>A0A3D9V5L4_THECX</name>
<evidence type="ECO:0000256" key="6">
    <source>
        <dbReference type="SAM" id="SignalP"/>
    </source>
</evidence>
<evidence type="ECO:0000259" key="7">
    <source>
        <dbReference type="PROSITE" id="PS51352"/>
    </source>
</evidence>
<dbReference type="Proteomes" id="UP000256485">
    <property type="component" value="Unassembled WGS sequence"/>
</dbReference>
<dbReference type="GO" id="GO:0016853">
    <property type="term" value="F:isomerase activity"/>
    <property type="evidence" value="ECO:0007669"/>
    <property type="project" value="UniProtKB-KW"/>
</dbReference>
<keyword evidence="8" id="KW-0413">Isomerase</keyword>
<dbReference type="GO" id="GO:0017004">
    <property type="term" value="P:cytochrome complex assembly"/>
    <property type="evidence" value="ECO:0007669"/>
    <property type="project" value="UniProtKB-KW"/>
</dbReference>
<feature type="domain" description="Thioredoxin" evidence="7">
    <location>
        <begin position="49"/>
        <end position="192"/>
    </location>
</feature>
<dbReference type="InterPro" id="IPR017937">
    <property type="entry name" value="Thioredoxin_CS"/>
</dbReference>
<proteinExistence type="predicted"/>